<evidence type="ECO:0000313" key="1">
    <source>
        <dbReference type="EMBL" id="CAB5003594.1"/>
    </source>
</evidence>
<gene>
    <name evidence="1" type="ORF">UFOPK4061_00466</name>
</gene>
<accession>A0A6J7PNP9</accession>
<dbReference type="SUPFAM" id="SSF56300">
    <property type="entry name" value="Metallo-dependent phosphatases"/>
    <property type="match status" value="1"/>
</dbReference>
<proteinExistence type="predicted"/>
<sequence length="151" mass="17062">MSWWPDEELTEDDCARLVTNVHSQGWQRVDVMITHEAPAGLRRLGITAAPAWLTPEVEAYCYAQRVRLREAMDEVAPRSLVHGHWHESFRDEWEGLTSTGFRPAQRPQASAVKCSVPESAAKWLPADLLGHWRSVGVRHALIHLDHPQASA</sequence>
<dbReference type="AlphaFoldDB" id="A0A6J7PNP9"/>
<reference evidence="1" key="1">
    <citation type="submission" date="2020-05" db="EMBL/GenBank/DDBJ databases">
        <authorList>
            <person name="Chiriac C."/>
            <person name="Salcher M."/>
            <person name="Ghai R."/>
            <person name="Kavagutti S V."/>
        </authorList>
    </citation>
    <scope>NUCLEOTIDE SEQUENCE</scope>
</reference>
<dbReference type="InterPro" id="IPR029052">
    <property type="entry name" value="Metallo-depent_PP-like"/>
</dbReference>
<protein>
    <submittedName>
        <fullName evidence="1">Unannotated protein</fullName>
    </submittedName>
</protein>
<name>A0A6J7PNP9_9ZZZZ</name>
<organism evidence="1">
    <name type="scientific">freshwater metagenome</name>
    <dbReference type="NCBI Taxonomy" id="449393"/>
    <lineage>
        <taxon>unclassified sequences</taxon>
        <taxon>metagenomes</taxon>
        <taxon>ecological metagenomes</taxon>
    </lineage>
</organism>
<dbReference type="EMBL" id="CAFBPD010000063">
    <property type="protein sequence ID" value="CAB5003594.1"/>
    <property type="molecule type" value="Genomic_DNA"/>
</dbReference>